<evidence type="ECO:0000313" key="2">
    <source>
        <dbReference type="Proteomes" id="UP001184861"/>
    </source>
</evidence>
<protein>
    <submittedName>
        <fullName evidence="1">Uncharacterized protein</fullName>
    </submittedName>
</protein>
<dbReference type="EMBL" id="JAVDQY010000002">
    <property type="protein sequence ID" value="MDR6526937.1"/>
    <property type="molecule type" value="Genomic_DNA"/>
</dbReference>
<name>A0AAE4C3H6_9FLAO</name>
<sequence>MIYKIPTVVLVKRLINTASIETHPFPSEPENIERFFQMFQLLIE</sequence>
<dbReference type="Proteomes" id="UP001184861">
    <property type="component" value="Unassembled WGS sequence"/>
</dbReference>
<evidence type="ECO:0000313" key="1">
    <source>
        <dbReference type="EMBL" id="MDR6526937.1"/>
    </source>
</evidence>
<proteinExistence type="predicted"/>
<dbReference type="AlphaFoldDB" id="A0AAE4C3H6"/>
<reference evidence="1" key="1">
    <citation type="submission" date="2023-07" db="EMBL/GenBank/DDBJ databases">
        <title>Sorghum-associated microbial communities from plants grown in Nebraska, USA.</title>
        <authorList>
            <person name="Schachtman D."/>
        </authorList>
    </citation>
    <scope>NUCLEOTIDE SEQUENCE</scope>
    <source>
        <strain evidence="1">DS2360</strain>
    </source>
</reference>
<comment type="caution">
    <text evidence="1">The sequence shown here is derived from an EMBL/GenBank/DDBJ whole genome shotgun (WGS) entry which is preliminary data.</text>
</comment>
<organism evidence="1 2">
    <name type="scientific">Chryseobacterium rhizosphaerae</name>
    <dbReference type="NCBI Taxonomy" id="395937"/>
    <lineage>
        <taxon>Bacteria</taxon>
        <taxon>Pseudomonadati</taxon>
        <taxon>Bacteroidota</taxon>
        <taxon>Flavobacteriia</taxon>
        <taxon>Flavobacteriales</taxon>
        <taxon>Weeksellaceae</taxon>
        <taxon>Chryseobacterium group</taxon>
        <taxon>Chryseobacterium</taxon>
    </lineage>
</organism>
<accession>A0AAE4C3H6</accession>
<gene>
    <name evidence="1" type="ORF">J2787_002317</name>
</gene>